<dbReference type="CDD" id="cd00770">
    <property type="entry name" value="SerRS_core"/>
    <property type="match status" value="1"/>
</dbReference>
<evidence type="ECO:0000256" key="8">
    <source>
        <dbReference type="ARBA" id="ARBA00022840"/>
    </source>
</evidence>
<evidence type="ECO:0000256" key="1">
    <source>
        <dbReference type="ARBA" id="ARBA00004496"/>
    </source>
</evidence>
<keyword evidence="6 17" id="KW-0436">Ligase</keyword>
<dbReference type="Gene3D" id="3.30.930.10">
    <property type="entry name" value="Bira Bifunctional Protein, Domain 2"/>
    <property type="match status" value="1"/>
</dbReference>
<dbReference type="InterPro" id="IPR006195">
    <property type="entry name" value="aa-tRNA-synth_II"/>
</dbReference>
<evidence type="ECO:0000313" key="18">
    <source>
        <dbReference type="Proteomes" id="UP000516105"/>
    </source>
</evidence>
<dbReference type="InterPro" id="IPR015866">
    <property type="entry name" value="Ser-tRNA-synth_1_N"/>
</dbReference>
<dbReference type="Proteomes" id="UP000516105">
    <property type="component" value="Chromosome"/>
</dbReference>
<evidence type="ECO:0000256" key="7">
    <source>
        <dbReference type="ARBA" id="ARBA00022741"/>
    </source>
</evidence>
<dbReference type="PANTHER" id="PTHR43697">
    <property type="entry name" value="SERYL-TRNA SYNTHETASE"/>
    <property type="match status" value="1"/>
</dbReference>
<evidence type="ECO:0000256" key="10">
    <source>
        <dbReference type="ARBA" id="ARBA00023146"/>
    </source>
</evidence>
<dbReference type="InterPro" id="IPR042103">
    <property type="entry name" value="SerRS_1_N_sf"/>
</dbReference>
<dbReference type="RefSeq" id="WP_187708575.1">
    <property type="nucleotide sequence ID" value="NZ_CP060782.1"/>
</dbReference>
<dbReference type="SUPFAM" id="SSF46589">
    <property type="entry name" value="tRNA-binding arm"/>
    <property type="match status" value="1"/>
</dbReference>
<evidence type="ECO:0000256" key="4">
    <source>
        <dbReference type="ARBA" id="ARBA00012840"/>
    </source>
</evidence>
<gene>
    <name evidence="17" type="primary">serS</name>
    <name evidence="17" type="ORF">H9L14_13985</name>
</gene>
<feature type="domain" description="Aminoacyl-transfer RNA synthetases class-II family profile" evidence="16">
    <location>
        <begin position="136"/>
        <end position="407"/>
    </location>
</feature>
<comment type="similarity">
    <text evidence="3">Belongs to the class-II aminoacyl-tRNA synthetase family. Type-1 seryl-tRNA synthetase subfamily.</text>
</comment>
<dbReference type="Pfam" id="PF00587">
    <property type="entry name" value="tRNA-synt_2b"/>
    <property type="match status" value="1"/>
</dbReference>
<evidence type="ECO:0000256" key="14">
    <source>
        <dbReference type="NCBIfam" id="TIGR00414"/>
    </source>
</evidence>
<dbReference type="InterPro" id="IPR002317">
    <property type="entry name" value="Ser-tRNA-ligase_type_1"/>
</dbReference>
<dbReference type="SUPFAM" id="SSF55681">
    <property type="entry name" value="Class II aaRS and biotin synthetases"/>
    <property type="match status" value="1"/>
</dbReference>
<comment type="pathway">
    <text evidence="2">Aminoacyl-tRNA biosynthesis; selenocysteinyl-tRNA(Sec) biosynthesis; L-seryl-tRNA(Sec) from L-serine and tRNA(Sec): step 1/1.</text>
</comment>
<sequence>MLGLDFIRAERAAVEKAIEAKAVDLNVDELLSLDAEVRRLKTEIEALRAQRNTISARFKDVAPDERAELGRQAKEAGARAGELESELGEKDGALKSLLMRVPNIPWDGAPIGPDETFNTVVRQEGVVPKFDFEPLDHVALIEQNDWADLSRIVQVSGSRQYCLKGRLALLETKLMGWALERITEGGFTPITVPSMAREQAFLNQGQFPGHKEETYEMPADEQWLAGTAEVALTSLHSGEIIEGDKLPILYAGYSPCFRREAGSAGKDVRGLLRVHQFVKVEQYVVCDADDAVSAGWHARLLELAEGMLQALEIPYQVIETSTGDMGLGKFRMNDIESWVPSLGKYRETHSCSTLHDWQARRANIRYRGSDGKVRFAHTLNNTALASPRILVPLLENHQTADGRVKLPKAMQELIGASTSEVRWTGDDRPPRGSKRLVELGWNVAQLWQGFGPRGPIGPVEGPHVLVIPGFLATDRTTLPLRKAFARAGWRVHPWALGLNTGVKEDTLHKLEACVDSIGRKKPILLVGWSLGGLFARELARHAPHKVRAVVTLGSPFSGDLHQNNVWKLYEWVSGHKVEDSPIPRNTAKPPVPHLALWSRRDGIVAPRSAYGLEGERDEAVELDCSHMAFAVSRRAGDKVVREIDRFLKSHE</sequence>
<evidence type="ECO:0000259" key="16">
    <source>
        <dbReference type="PROSITE" id="PS50862"/>
    </source>
</evidence>
<comment type="subcellular location">
    <subcellularLocation>
        <location evidence="1">Cytoplasm</location>
    </subcellularLocation>
</comment>
<dbReference type="PRINTS" id="PR00981">
    <property type="entry name" value="TRNASYNTHSER"/>
</dbReference>
<dbReference type="EMBL" id="CP060782">
    <property type="protein sequence ID" value="QNP45620.1"/>
    <property type="molecule type" value="Genomic_DNA"/>
</dbReference>
<proteinExistence type="inferred from homology"/>
<comment type="catalytic activity">
    <reaction evidence="12">
        <text>tRNA(Sec) + L-serine + ATP = L-seryl-tRNA(Sec) + AMP + diphosphate + H(+)</text>
        <dbReference type="Rhea" id="RHEA:42580"/>
        <dbReference type="Rhea" id="RHEA-COMP:9742"/>
        <dbReference type="Rhea" id="RHEA-COMP:10128"/>
        <dbReference type="ChEBI" id="CHEBI:15378"/>
        <dbReference type="ChEBI" id="CHEBI:30616"/>
        <dbReference type="ChEBI" id="CHEBI:33019"/>
        <dbReference type="ChEBI" id="CHEBI:33384"/>
        <dbReference type="ChEBI" id="CHEBI:78442"/>
        <dbReference type="ChEBI" id="CHEBI:78533"/>
        <dbReference type="ChEBI" id="CHEBI:456215"/>
        <dbReference type="EC" id="6.1.1.11"/>
    </reaction>
</comment>
<keyword evidence="15" id="KW-0175">Coiled coil</keyword>
<dbReference type="EC" id="6.1.1.11" evidence="4 14"/>
<keyword evidence="5" id="KW-0963">Cytoplasm</keyword>
<reference evidence="17 18" key="1">
    <citation type="submission" date="2020-08" db="EMBL/GenBank/DDBJ databases">
        <title>Genome sequence of Sphingomonas sediminicola KACC 15039T.</title>
        <authorList>
            <person name="Hyun D.-W."/>
            <person name="Bae J.-W."/>
        </authorList>
    </citation>
    <scope>NUCLEOTIDE SEQUENCE [LARGE SCALE GENOMIC DNA]</scope>
    <source>
        <strain evidence="17 18">KACC 15039</strain>
    </source>
</reference>
<dbReference type="InterPro" id="IPR010978">
    <property type="entry name" value="tRNA-bd_arm"/>
</dbReference>
<keyword evidence="18" id="KW-1185">Reference proteome</keyword>
<dbReference type="InterPro" id="IPR033729">
    <property type="entry name" value="SerRS_core"/>
</dbReference>
<dbReference type="PANTHER" id="PTHR43697:SF1">
    <property type="entry name" value="SERINE--TRNA LIGASE"/>
    <property type="match status" value="1"/>
</dbReference>
<comment type="catalytic activity">
    <reaction evidence="13">
        <text>tRNA(Ser) + L-serine + ATP = L-seryl-tRNA(Ser) + AMP + diphosphate + H(+)</text>
        <dbReference type="Rhea" id="RHEA:12292"/>
        <dbReference type="Rhea" id="RHEA-COMP:9669"/>
        <dbReference type="Rhea" id="RHEA-COMP:9703"/>
        <dbReference type="ChEBI" id="CHEBI:15378"/>
        <dbReference type="ChEBI" id="CHEBI:30616"/>
        <dbReference type="ChEBI" id="CHEBI:33019"/>
        <dbReference type="ChEBI" id="CHEBI:33384"/>
        <dbReference type="ChEBI" id="CHEBI:78442"/>
        <dbReference type="ChEBI" id="CHEBI:78533"/>
        <dbReference type="ChEBI" id="CHEBI:456215"/>
        <dbReference type="EC" id="6.1.1.11"/>
    </reaction>
</comment>
<keyword evidence="9" id="KW-0648">Protein biosynthesis</keyword>
<keyword evidence="8" id="KW-0067">ATP-binding</keyword>
<keyword evidence="10" id="KW-0030">Aminoacyl-tRNA synthetase</keyword>
<organism evidence="17 18">
    <name type="scientific">Sphingomonas sediminicola</name>
    <dbReference type="NCBI Taxonomy" id="386874"/>
    <lineage>
        <taxon>Bacteria</taxon>
        <taxon>Pseudomonadati</taxon>
        <taxon>Pseudomonadota</taxon>
        <taxon>Alphaproteobacteria</taxon>
        <taxon>Sphingomonadales</taxon>
        <taxon>Sphingomonadaceae</taxon>
        <taxon>Sphingomonas</taxon>
    </lineage>
</organism>
<evidence type="ECO:0000313" key="17">
    <source>
        <dbReference type="EMBL" id="QNP45620.1"/>
    </source>
</evidence>
<dbReference type="Pfam" id="PF02403">
    <property type="entry name" value="Seryl_tRNA_N"/>
    <property type="match status" value="1"/>
</dbReference>
<evidence type="ECO:0000256" key="9">
    <source>
        <dbReference type="ARBA" id="ARBA00022917"/>
    </source>
</evidence>
<keyword evidence="7" id="KW-0547">Nucleotide-binding</keyword>
<dbReference type="InterPro" id="IPR000073">
    <property type="entry name" value="AB_hydrolase_1"/>
</dbReference>
<dbReference type="InterPro" id="IPR029058">
    <property type="entry name" value="AB_hydrolase_fold"/>
</dbReference>
<dbReference type="GO" id="GO:0004828">
    <property type="term" value="F:serine-tRNA ligase activity"/>
    <property type="evidence" value="ECO:0007669"/>
    <property type="project" value="UniProtKB-EC"/>
</dbReference>
<protein>
    <recommendedName>
        <fullName evidence="11 14">Serine--tRNA ligase</fullName>
        <ecNumber evidence="4 14">6.1.1.11</ecNumber>
    </recommendedName>
</protein>
<evidence type="ECO:0000256" key="3">
    <source>
        <dbReference type="ARBA" id="ARBA00010728"/>
    </source>
</evidence>
<evidence type="ECO:0000256" key="5">
    <source>
        <dbReference type="ARBA" id="ARBA00022490"/>
    </source>
</evidence>
<evidence type="ECO:0000256" key="2">
    <source>
        <dbReference type="ARBA" id="ARBA00005045"/>
    </source>
</evidence>
<evidence type="ECO:0000256" key="11">
    <source>
        <dbReference type="ARBA" id="ARBA00039158"/>
    </source>
</evidence>
<dbReference type="Pfam" id="PF00561">
    <property type="entry name" value="Abhydrolase_1"/>
    <property type="match status" value="1"/>
</dbReference>
<feature type="coiled-coil region" evidence="15">
    <location>
        <begin position="30"/>
        <end position="86"/>
    </location>
</feature>
<evidence type="ECO:0000256" key="6">
    <source>
        <dbReference type="ARBA" id="ARBA00022598"/>
    </source>
</evidence>
<accession>A0ABX6T7I6</accession>
<dbReference type="InterPro" id="IPR002314">
    <property type="entry name" value="aa-tRNA-synt_IIb"/>
</dbReference>
<dbReference type="NCBIfam" id="TIGR00414">
    <property type="entry name" value="serS"/>
    <property type="match status" value="1"/>
</dbReference>
<evidence type="ECO:0000256" key="15">
    <source>
        <dbReference type="SAM" id="Coils"/>
    </source>
</evidence>
<dbReference type="SUPFAM" id="SSF53474">
    <property type="entry name" value="alpha/beta-Hydrolases"/>
    <property type="match status" value="1"/>
</dbReference>
<dbReference type="PROSITE" id="PS50862">
    <property type="entry name" value="AA_TRNA_LIGASE_II"/>
    <property type="match status" value="1"/>
</dbReference>
<dbReference type="Gene3D" id="1.10.287.40">
    <property type="entry name" value="Serine-tRNA synthetase, tRNA binding domain"/>
    <property type="match status" value="1"/>
</dbReference>
<evidence type="ECO:0000256" key="12">
    <source>
        <dbReference type="ARBA" id="ARBA00047929"/>
    </source>
</evidence>
<dbReference type="InterPro" id="IPR045864">
    <property type="entry name" value="aa-tRNA-synth_II/BPL/LPL"/>
</dbReference>
<dbReference type="Gene3D" id="3.40.50.1820">
    <property type="entry name" value="alpha/beta hydrolase"/>
    <property type="match status" value="1"/>
</dbReference>
<evidence type="ECO:0000256" key="13">
    <source>
        <dbReference type="ARBA" id="ARBA00048823"/>
    </source>
</evidence>
<name>A0ABX6T7I6_9SPHN</name>